<comment type="caution">
    <text evidence="1">The sequence shown here is derived from an EMBL/GenBank/DDBJ whole genome shotgun (WGS) entry which is preliminary data.</text>
</comment>
<dbReference type="Proteomes" id="UP000238479">
    <property type="component" value="Chromosome 2"/>
</dbReference>
<proteinExistence type="predicted"/>
<protein>
    <submittedName>
        <fullName evidence="1">Uncharacterized protein</fullName>
    </submittedName>
</protein>
<dbReference type="Gramene" id="PRQ48608">
    <property type="protein sequence ID" value="PRQ48608"/>
    <property type="gene ID" value="RchiOBHm_Chr2g0112651"/>
</dbReference>
<organism evidence="1 2">
    <name type="scientific">Rosa chinensis</name>
    <name type="common">China rose</name>
    <dbReference type="NCBI Taxonomy" id="74649"/>
    <lineage>
        <taxon>Eukaryota</taxon>
        <taxon>Viridiplantae</taxon>
        <taxon>Streptophyta</taxon>
        <taxon>Embryophyta</taxon>
        <taxon>Tracheophyta</taxon>
        <taxon>Spermatophyta</taxon>
        <taxon>Magnoliopsida</taxon>
        <taxon>eudicotyledons</taxon>
        <taxon>Gunneridae</taxon>
        <taxon>Pentapetalae</taxon>
        <taxon>rosids</taxon>
        <taxon>fabids</taxon>
        <taxon>Rosales</taxon>
        <taxon>Rosaceae</taxon>
        <taxon>Rosoideae</taxon>
        <taxon>Rosoideae incertae sedis</taxon>
        <taxon>Rosa</taxon>
    </lineage>
</organism>
<dbReference type="AlphaFoldDB" id="A0A2P6RQ95"/>
<name>A0A2P6RQ95_ROSCH</name>
<accession>A0A2P6RQ95</accession>
<evidence type="ECO:0000313" key="2">
    <source>
        <dbReference type="Proteomes" id="UP000238479"/>
    </source>
</evidence>
<gene>
    <name evidence="1" type="ORF">RchiOBHm_Chr2g0112651</name>
</gene>
<dbReference type="EMBL" id="PDCK01000040">
    <property type="protein sequence ID" value="PRQ48608.1"/>
    <property type="molecule type" value="Genomic_DNA"/>
</dbReference>
<sequence>MNCFALFSWNSSICRFADLMMELSIGDGFAYLMQFIHCCIADLQPLLMEFFHFQFLVSFVVCEFVLLGKHEG</sequence>
<reference evidence="1 2" key="1">
    <citation type="journal article" date="2018" name="Nat. Genet.">
        <title>The Rosa genome provides new insights in the design of modern roses.</title>
        <authorList>
            <person name="Bendahmane M."/>
        </authorList>
    </citation>
    <scope>NUCLEOTIDE SEQUENCE [LARGE SCALE GENOMIC DNA]</scope>
    <source>
        <strain evidence="2">cv. Old Blush</strain>
    </source>
</reference>
<keyword evidence="2" id="KW-1185">Reference proteome</keyword>
<evidence type="ECO:0000313" key="1">
    <source>
        <dbReference type="EMBL" id="PRQ48608.1"/>
    </source>
</evidence>